<dbReference type="InterPro" id="IPR055649">
    <property type="entry name" value="DUF7225"/>
</dbReference>
<dbReference type="InterPro" id="IPR054267">
    <property type="entry name" value="DUF6998"/>
</dbReference>
<evidence type="ECO:0000313" key="4">
    <source>
        <dbReference type="Proteomes" id="UP001178322"/>
    </source>
</evidence>
<evidence type="ECO:0000259" key="2">
    <source>
        <dbReference type="Pfam" id="PF23870"/>
    </source>
</evidence>
<dbReference type="Proteomes" id="UP001178322">
    <property type="component" value="Chromosome"/>
</dbReference>
<evidence type="ECO:0000313" key="3">
    <source>
        <dbReference type="EMBL" id="WHY51058.1"/>
    </source>
</evidence>
<gene>
    <name evidence="3" type="ORF">QNH24_22720</name>
</gene>
<protein>
    <submittedName>
        <fullName evidence="3">Uncharacterized protein</fullName>
    </submittedName>
</protein>
<reference evidence="3" key="1">
    <citation type="submission" date="2023-05" db="EMBL/GenBank/DDBJ databases">
        <title>Comparative genomics of Bacillaceae isolates and their secondary metabolite potential.</title>
        <authorList>
            <person name="Song L."/>
            <person name="Nielsen L.J."/>
            <person name="Mohite O."/>
            <person name="Xu X."/>
            <person name="Weber T."/>
            <person name="Kovacs A.T."/>
        </authorList>
    </citation>
    <scope>NUCLEOTIDE SEQUENCE</scope>
    <source>
        <strain evidence="3">LY1</strain>
    </source>
</reference>
<sequence length="265" mass="30702">MTIYEQIKELLADKVNQIVTTAQVKEELQRKFNTNPGSVILSDYCYNRYNKGILFQKHLFQYITKSTYKYIGENFAYTGLIFHKPQKQNGELIVGEWRNGVKVLYDKPININTTPESLNIISTSQIVKLYEDYNEILKYEMSLLGCKPTELRHLIGRIGEFLCAIVTMGSLSKQTNQHGFDVISNGKKISVKTTAQSTGFITLNQNTFNAFDEIFVVQYSNEDFNTIYYGPKEPIQNIARKYENKYEVDINRIKAVYQEISKKNF</sequence>
<accession>A0AAX3WVV7</accession>
<dbReference type="EMBL" id="CP126101">
    <property type="protein sequence ID" value="WHY51058.1"/>
    <property type="molecule type" value="Genomic_DNA"/>
</dbReference>
<feature type="domain" description="DUF6998" evidence="1">
    <location>
        <begin position="145"/>
        <end position="263"/>
    </location>
</feature>
<dbReference type="Pfam" id="PF22522">
    <property type="entry name" value="DUF6998"/>
    <property type="match status" value="1"/>
</dbReference>
<dbReference type="RefSeq" id="WP_283869663.1">
    <property type="nucleotide sequence ID" value="NZ_CP126101.1"/>
</dbReference>
<feature type="domain" description="DUF7225" evidence="2">
    <location>
        <begin position="2"/>
        <end position="103"/>
    </location>
</feature>
<organism evidence="3 4">
    <name type="scientific">Lysinibacillus pakistanensis</name>
    <dbReference type="NCBI Taxonomy" id="759811"/>
    <lineage>
        <taxon>Bacteria</taxon>
        <taxon>Bacillati</taxon>
        <taxon>Bacillota</taxon>
        <taxon>Bacilli</taxon>
        <taxon>Bacillales</taxon>
        <taxon>Bacillaceae</taxon>
        <taxon>Lysinibacillus</taxon>
    </lineage>
</organism>
<dbReference type="AlphaFoldDB" id="A0AAX3WVV7"/>
<evidence type="ECO:0000259" key="1">
    <source>
        <dbReference type="Pfam" id="PF22522"/>
    </source>
</evidence>
<dbReference type="Pfam" id="PF23870">
    <property type="entry name" value="DUF7225"/>
    <property type="match status" value="1"/>
</dbReference>
<name>A0AAX3WVV7_9BACI</name>
<proteinExistence type="predicted"/>